<dbReference type="AlphaFoldDB" id="A0A7J0G3E0"/>
<evidence type="ECO:0000313" key="3">
    <source>
        <dbReference type="Proteomes" id="UP000585474"/>
    </source>
</evidence>
<accession>A0A7J0G3E0</accession>
<dbReference type="Proteomes" id="UP000585474">
    <property type="component" value="Unassembled WGS sequence"/>
</dbReference>
<gene>
    <name evidence="2" type="ORF">Acr_17g0008770</name>
</gene>
<evidence type="ECO:0000256" key="1">
    <source>
        <dbReference type="SAM" id="MobiDB-lite"/>
    </source>
</evidence>
<name>A0A7J0G3E0_9ERIC</name>
<sequence length="221" mass="24663">MLYAHLHSINLHRIPIFTPHHEILSTAPTITGYSPDGNLSNYVSYISEISFHTHPSEDLASYFTCYHLFGLISTSEGFERPRPGPLLLFVCAGRPSRVRGPVPRRQSNIDCWLLAPVFYHNSLARPVPDLEGLHREVHDMAEQMRIMNENNGRLMQLLAAANPQPPAAPSVPDVERSRHSNRSGNVLTTSVPDERGVGAEHQVRPYVKGIPLQNLVKLDPG</sequence>
<feature type="region of interest" description="Disordered" evidence="1">
    <location>
        <begin position="162"/>
        <end position="198"/>
    </location>
</feature>
<proteinExistence type="predicted"/>
<protein>
    <submittedName>
        <fullName evidence="2">Uncharacterized protein</fullName>
    </submittedName>
</protein>
<comment type="caution">
    <text evidence="2">The sequence shown here is derived from an EMBL/GenBank/DDBJ whole genome shotgun (WGS) entry which is preliminary data.</text>
</comment>
<dbReference type="EMBL" id="BJWL01000017">
    <property type="protein sequence ID" value="GFZ05305.1"/>
    <property type="molecule type" value="Genomic_DNA"/>
</dbReference>
<evidence type="ECO:0000313" key="2">
    <source>
        <dbReference type="EMBL" id="GFZ05305.1"/>
    </source>
</evidence>
<organism evidence="2 3">
    <name type="scientific">Actinidia rufa</name>
    <dbReference type="NCBI Taxonomy" id="165716"/>
    <lineage>
        <taxon>Eukaryota</taxon>
        <taxon>Viridiplantae</taxon>
        <taxon>Streptophyta</taxon>
        <taxon>Embryophyta</taxon>
        <taxon>Tracheophyta</taxon>
        <taxon>Spermatophyta</taxon>
        <taxon>Magnoliopsida</taxon>
        <taxon>eudicotyledons</taxon>
        <taxon>Gunneridae</taxon>
        <taxon>Pentapetalae</taxon>
        <taxon>asterids</taxon>
        <taxon>Ericales</taxon>
        <taxon>Actinidiaceae</taxon>
        <taxon>Actinidia</taxon>
    </lineage>
</organism>
<keyword evidence="3" id="KW-1185">Reference proteome</keyword>
<feature type="compositionally biased region" description="Polar residues" evidence="1">
    <location>
        <begin position="182"/>
        <end position="191"/>
    </location>
</feature>
<reference evidence="2 3" key="1">
    <citation type="submission" date="2019-07" db="EMBL/GenBank/DDBJ databases">
        <title>De Novo Assembly of kiwifruit Actinidia rufa.</title>
        <authorList>
            <person name="Sugita-Konishi S."/>
            <person name="Sato K."/>
            <person name="Mori E."/>
            <person name="Abe Y."/>
            <person name="Kisaki G."/>
            <person name="Hamano K."/>
            <person name="Suezawa K."/>
            <person name="Otani M."/>
            <person name="Fukuda T."/>
            <person name="Manabe T."/>
            <person name="Gomi K."/>
            <person name="Tabuchi M."/>
            <person name="Akimitsu K."/>
            <person name="Kataoka I."/>
        </authorList>
    </citation>
    <scope>NUCLEOTIDE SEQUENCE [LARGE SCALE GENOMIC DNA]</scope>
    <source>
        <strain evidence="3">cv. Fuchu</strain>
    </source>
</reference>